<accession>A0ABZ1E442</accession>
<gene>
    <name evidence="2" type="ORF">RPE78_05695</name>
</gene>
<dbReference type="InterPro" id="IPR007922">
    <property type="entry name" value="DciA-like"/>
</dbReference>
<proteinExistence type="predicted"/>
<name>A0ABZ1E442_9RHOB</name>
<evidence type="ECO:0000313" key="2">
    <source>
        <dbReference type="EMBL" id="WRY35007.1"/>
    </source>
</evidence>
<keyword evidence="3" id="KW-1185">Reference proteome</keyword>
<reference evidence="2 3" key="1">
    <citation type="submission" date="2023-09" db="EMBL/GenBank/DDBJ databases">
        <title>Thioclava shenzhenensis sp. nov., a multidrug resistant bacteria-antagonizing species isolated from coastal seawater.</title>
        <authorList>
            <person name="Long M."/>
        </authorList>
    </citation>
    <scope>NUCLEOTIDE SEQUENCE [LARGE SCALE GENOMIC DNA]</scope>
    <source>
        <strain evidence="2 3">FTW29</strain>
    </source>
</reference>
<dbReference type="RefSeq" id="WP_339109451.1">
    <property type="nucleotide sequence ID" value="NZ_CP135443.1"/>
</dbReference>
<dbReference type="EMBL" id="CP135443">
    <property type="protein sequence ID" value="WRY35007.1"/>
    <property type="molecule type" value="Genomic_DNA"/>
</dbReference>
<dbReference type="Pfam" id="PF05258">
    <property type="entry name" value="DciA"/>
    <property type="match status" value="1"/>
</dbReference>
<evidence type="ECO:0000256" key="1">
    <source>
        <dbReference type="SAM" id="MobiDB-lite"/>
    </source>
</evidence>
<evidence type="ECO:0000313" key="3">
    <source>
        <dbReference type="Proteomes" id="UP001623290"/>
    </source>
</evidence>
<feature type="region of interest" description="Disordered" evidence="1">
    <location>
        <begin position="118"/>
        <end position="143"/>
    </location>
</feature>
<protein>
    <submittedName>
        <fullName evidence="2">DUF721 domain-containing protein</fullName>
    </submittedName>
</protein>
<dbReference type="InterPro" id="IPR010593">
    <property type="entry name" value="DUF1159"/>
</dbReference>
<dbReference type="Proteomes" id="UP001623290">
    <property type="component" value="Chromosome"/>
</dbReference>
<organism evidence="2 3">
    <name type="scientific">Thioclava litoralis</name>
    <dbReference type="NCBI Taxonomy" id="3076557"/>
    <lineage>
        <taxon>Bacteria</taxon>
        <taxon>Pseudomonadati</taxon>
        <taxon>Pseudomonadota</taxon>
        <taxon>Alphaproteobacteria</taxon>
        <taxon>Rhodobacterales</taxon>
        <taxon>Paracoccaceae</taxon>
        <taxon>Thioclava</taxon>
    </lineage>
</organism>
<dbReference type="PIRSF" id="PIRSF032064">
    <property type="entry name" value="UCP032064"/>
    <property type="match status" value="1"/>
</dbReference>
<sequence length="172" mass="18682">MASRRMRGFEAASGLLKDRIRSVGETRGFAVTRLLTHWSEIVGEEIAAQCRPVKIGYARDGMGATLTLLTLGAAGPMMQMQIPRIREKVNACYGYNAISRVTLTQTAPTGFADGQAQFTAAPKKRPEPTPEIRAQAQATAADCRDPDLKSALEMLAQNVLMKSAKRSDQKKG</sequence>